<accession>A0A9N9P321</accession>
<dbReference type="OrthoDB" id="10294885at2759"/>
<reference evidence="2" key="1">
    <citation type="submission" date="2021-06" db="EMBL/GenBank/DDBJ databases">
        <authorList>
            <person name="Kallberg Y."/>
            <person name="Tangrot J."/>
            <person name="Rosling A."/>
        </authorList>
    </citation>
    <scope>NUCLEOTIDE SEQUENCE</scope>
    <source>
        <strain evidence="2">FL966</strain>
    </source>
</reference>
<feature type="compositionally biased region" description="Gly residues" evidence="1">
    <location>
        <begin position="1"/>
        <end position="10"/>
    </location>
</feature>
<feature type="region of interest" description="Disordered" evidence="1">
    <location>
        <begin position="86"/>
        <end position="109"/>
    </location>
</feature>
<feature type="region of interest" description="Disordered" evidence="1">
    <location>
        <begin position="1"/>
        <end position="28"/>
    </location>
</feature>
<proteinExistence type="predicted"/>
<evidence type="ECO:0000313" key="2">
    <source>
        <dbReference type="EMBL" id="CAG8798380.1"/>
    </source>
</evidence>
<organism evidence="2 3">
    <name type="scientific">Cetraspora pellucida</name>
    <dbReference type="NCBI Taxonomy" id="1433469"/>
    <lineage>
        <taxon>Eukaryota</taxon>
        <taxon>Fungi</taxon>
        <taxon>Fungi incertae sedis</taxon>
        <taxon>Mucoromycota</taxon>
        <taxon>Glomeromycotina</taxon>
        <taxon>Glomeromycetes</taxon>
        <taxon>Diversisporales</taxon>
        <taxon>Gigasporaceae</taxon>
        <taxon>Cetraspora</taxon>
    </lineage>
</organism>
<evidence type="ECO:0000256" key="1">
    <source>
        <dbReference type="SAM" id="MobiDB-lite"/>
    </source>
</evidence>
<dbReference type="AlphaFoldDB" id="A0A9N9P321"/>
<dbReference type="EMBL" id="CAJVQA010030046">
    <property type="protein sequence ID" value="CAG8798380.1"/>
    <property type="molecule type" value="Genomic_DNA"/>
</dbReference>
<dbReference type="Proteomes" id="UP000789759">
    <property type="component" value="Unassembled WGS sequence"/>
</dbReference>
<comment type="caution">
    <text evidence="2">The sequence shown here is derived from an EMBL/GenBank/DDBJ whole genome shotgun (WGS) entry which is preliminary data.</text>
</comment>
<evidence type="ECO:0000313" key="3">
    <source>
        <dbReference type="Proteomes" id="UP000789759"/>
    </source>
</evidence>
<gene>
    <name evidence="2" type="ORF">CPELLU_LOCUS17516</name>
</gene>
<name>A0A9N9P321_9GLOM</name>
<keyword evidence="3" id="KW-1185">Reference proteome</keyword>
<sequence>MGGREGGEGLTGLPRDSLGPFMTDNGNPPRITATAGTSWLDQGCPHCPKFPTAADPRSGGPCFSATVTDYPFRPAMVHRLGRPLPPPTIYSNKGPSSVEKLPFTALNRS</sequence>
<protein>
    <submittedName>
        <fullName evidence="2">14930_t:CDS:1</fullName>
    </submittedName>
</protein>